<dbReference type="InParanoid" id="A7SIL5"/>
<dbReference type="AlphaFoldDB" id="A7SIL5"/>
<organism evidence="1 2">
    <name type="scientific">Nematostella vectensis</name>
    <name type="common">Starlet sea anemone</name>
    <dbReference type="NCBI Taxonomy" id="45351"/>
    <lineage>
        <taxon>Eukaryota</taxon>
        <taxon>Metazoa</taxon>
        <taxon>Cnidaria</taxon>
        <taxon>Anthozoa</taxon>
        <taxon>Hexacorallia</taxon>
        <taxon>Actiniaria</taxon>
        <taxon>Edwardsiidae</taxon>
        <taxon>Nematostella</taxon>
    </lineage>
</organism>
<proteinExistence type="predicted"/>
<dbReference type="EMBL" id="DS469670">
    <property type="protein sequence ID" value="EDO36413.1"/>
    <property type="molecule type" value="Genomic_DNA"/>
</dbReference>
<name>A7SIL5_NEMVE</name>
<reference evidence="1 2" key="1">
    <citation type="journal article" date="2007" name="Science">
        <title>Sea anemone genome reveals ancestral eumetazoan gene repertoire and genomic organization.</title>
        <authorList>
            <person name="Putnam N.H."/>
            <person name="Srivastava M."/>
            <person name="Hellsten U."/>
            <person name="Dirks B."/>
            <person name="Chapman J."/>
            <person name="Salamov A."/>
            <person name="Terry A."/>
            <person name="Shapiro H."/>
            <person name="Lindquist E."/>
            <person name="Kapitonov V.V."/>
            <person name="Jurka J."/>
            <person name="Genikhovich G."/>
            <person name="Grigoriev I.V."/>
            <person name="Lucas S.M."/>
            <person name="Steele R.E."/>
            <person name="Finnerty J.R."/>
            <person name="Technau U."/>
            <person name="Martindale M.Q."/>
            <person name="Rokhsar D.S."/>
        </authorList>
    </citation>
    <scope>NUCLEOTIDE SEQUENCE [LARGE SCALE GENOMIC DNA]</scope>
    <source>
        <strain evidence="2">CH2 X CH6</strain>
    </source>
</reference>
<dbReference type="HOGENOM" id="CLU_2565022_0_0_1"/>
<dbReference type="Proteomes" id="UP000001593">
    <property type="component" value="Unassembled WGS sequence"/>
</dbReference>
<gene>
    <name evidence="1" type="ORF">NEMVEDRAFT_v1g119775</name>
</gene>
<evidence type="ECO:0000313" key="1">
    <source>
        <dbReference type="EMBL" id="EDO36413.1"/>
    </source>
</evidence>
<evidence type="ECO:0000313" key="2">
    <source>
        <dbReference type="Proteomes" id="UP000001593"/>
    </source>
</evidence>
<keyword evidence="2" id="KW-1185">Reference proteome</keyword>
<protein>
    <submittedName>
        <fullName evidence="1">Uncharacterized protein</fullName>
    </submittedName>
</protein>
<accession>A7SIL5</accession>
<feature type="non-terminal residue" evidence="1">
    <location>
        <position position="1"/>
    </location>
</feature>
<sequence>IPQCLSKYTFHSPMFIRIHLPFPNVHEHALAIPQCSLAQLATPQSHTCHSPMFITHTCHSPMFMSTHLPFPNVHEHTLAIPQ</sequence>